<evidence type="ECO:0000256" key="1">
    <source>
        <dbReference type="SAM" id="SignalP"/>
    </source>
</evidence>
<protein>
    <recommendedName>
        <fullName evidence="4">Lipoprotein</fullName>
    </recommendedName>
</protein>
<organism evidence="2 3">
    <name type="scientific">Sphingomonas palmae</name>
    <dbReference type="NCBI Taxonomy" id="1855283"/>
    <lineage>
        <taxon>Bacteria</taxon>
        <taxon>Pseudomonadati</taxon>
        <taxon>Pseudomonadota</taxon>
        <taxon>Alphaproteobacteria</taxon>
        <taxon>Sphingomonadales</taxon>
        <taxon>Sphingomonadaceae</taxon>
        <taxon>Sphingomonas</taxon>
    </lineage>
</organism>
<gene>
    <name evidence="2" type="ORF">SAMN05216382_1222</name>
</gene>
<dbReference type="EMBL" id="FNZZ01000002">
    <property type="protein sequence ID" value="SEK97331.1"/>
    <property type="molecule type" value="Genomic_DNA"/>
</dbReference>
<feature type="chain" id="PRO_5011691638" description="Lipoprotein" evidence="1">
    <location>
        <begin position="25"/>
        <end position="175"/>
    </location>
</feature>
<dbReference type="AlphaFoldDB" id="A0A1H7LEE1"/>
<dbReference type="PROSITE" id="PS51257">
    <property type="entry name" value="PROKAR_LIPOPROTEIN"/>
    <property type="match status" value="1"/>
</dbReference>
<evidence type="ECO:0008006" key="4">
    <source>
        <dbReference type="Google" id="ProtNLM"/>
    </source>
</evidence>
<feature type="signal peptide" evidence="1">
    <location>
        <begin position="1"/>
        <end position="24"/>
    </location>
</feature>
<dbReference type="Proteomes" id="UP000199214">
    <property type="component" value="Unassembled WGS sequence"/>
</dbReference>
<keyword evidence="1" id="KW-0732">Signal</keyword>
<dbReference type="STRING" id="1855283.SAMN05216382_1222"/>
<proteinExistence type="predicted"/>
<accession>A0A1H7LEE1</accession>
<name>A0A1H7LEE1_9SPHN</name>
<keyword evidence="3" id="KW-1185">Reference proteome</keyword>
<evidence type="ECO:0000313" key="3">
    <source>
        <dbReference type="Proteomes" id="UP000199214"/>
    </source>
</evidence>
<evidence type="ECO:0000313" key="2">
    <source>
        <dbReference type="EMBL" id="SEK97331.1"/>
    </source>
</evidence>
<sequence>MRRSGWGTMMGAVLLVACSPSSDADYNAVHVDPAQARAQEQIDRAAAAQGPRAAARNGLPVATVTPTSAGTRKLPLAFQGYWGRTPGDCALANVDAQGRLAIEADQLRFFRQRARVDALSEPSANEVVATLSFKQDDARWTHSTRLTLEQGGTRLLLVEQGDAGRPGQTARYQRC</sequence>
<reference evidence="3" key="1">
    <citation type="submission" date="2016-10" db="EMBL/GenBank/DDBJ databases">
        <authorList>
            <person name="Varghese N."/>
            <person name="Submissions S."/>
        </authorList>
    </citation>
    <scope>NUCLEOTIDE SEQUENCE [LARGE SCALE GENOMIC DNA]</scope>
    <source>
        <strain evidence="3">JS21-1</strain>
    </source>
</reference>